<reference evidence="2 3" key="1">
    <citation type="submission" date="2024-01" db="EMBL/GenBank/DDBJ databases">
        <title>The genomes of 5 underutilized Papilionoideae crops provide insights into root nodulation and disease resistanc.</title>
        <authorList>
            <person name="Jiang F."/>
        </authorList>
    </citation>
    <scope>NUCLEOTIDE SEQUENCE [LARGE SCALE GENOMIC DNA]</scope>
    <source>
        <strain evidence="2">LVBAO_FW01</strain>
        <tissue evidence="2">Leaves</tissue>
    </source>
</reference>
<accession>A0AAN9N4U3</accession>
<dbReference type="PANTHER" id="PTHR33390:SF1">
    <property type="entry name" value="STRESS UP-REGULATED NOD 19 PROTEIN"/>
    <property type="match status" value="1"/>
</dbReference>
<dbReference type="AlphaFoldDB" id="A0AAN9N4U3"/>
<gene>
    <name evidence="2" type="ORF">VNO77_05399</name>
</gene>
<organism evidence="2 3">
    <name type="scientific">Canavalia gladiata</name>
    <name type="common">Sword bean</name>
    <name type="synonym">Dolichos gladiatus</name>
    <dbReference type="NCBI Taxonomy" id="3824"/>
    <lineage>
        <taxon>Eukaryota</taxon>
        <taxon>Viridiplantae</taxon>
        <taxon>Streptophyta</taxon>
        <taxon>Embryophyta</taxon>
        <taxon>Tracheophyta</taxon>
        <taxon>Spermatophyta</taxon>
        <taxon>Magnoliopsida</taxon>
        <taxon>eudicotyledons</taxon>
        <taxon>Gunneridae</taxon>
        <taxon>Pentapetalae</taxon>
        <taxon>rosids</taxon>
        <taxon>fabids</taxon>
        <taxon>Fabales</taxon>
        <taxon>Fabaceae</taxon>
        <taxon>Papilionoideae</taxon>
        <taxon>50 kb inversion clade</taxon>
        <taxon>NPAAA clade</taxon>
        <taxon>indigoferoid/millettioid clade</taxon>
        <taxon>Phaseoleae</taxon>
        <taxon>Canavalia</taxon>
    </lineage>
</organism>
<evidence type="ECO:0000313" key="2">
    <source>
        <dbReference type="EMBL" id="KAK7363263.1"/>
    </source>
</evidence>
<evidence type="ECO:0000256" key="1">
    <source>
        <dbReference type="SAM" id="Phobius"/>
    </source>
</evidence>
<feature type="transmembrane region" description="Helical" evidence="1">
    <location>
        <begin position="60"/>
        <end position="79"/>
    </location>
</feature>
<dbReference type="EMBL" id="JAYMYQ010000001">
    <property type="protein sequence ID" value="KAK7363263.1"/>
    <property type="molecule type" value="Genomic_DNA"/>
</dbReference>
<name>A0AAN9N4U3_CANGL</name>
<evidence type="ECO:0000313" key="3">
    <source>
        <dbReference type="Proteomes" id="UP001367508"/>
    </source>
</evidence>
<evidence type="ECO:0008006" key="4">
    <source>
        <dbReference type="Google" id="ProtNLM"/>
    </source>
</evidence>
<comment type="caution">
    <text evidence="2">The sequence shown here is derived from an EMBL/GenBank/DDBJ whole genome shotgun (WGS) entry which is preliminary data.</text>
</comment>
<dbReference type="PANTHER" id="PTHR33390">
    <property type="entry name" value="STRESS UP-REGULATED NOD 19 PROTEIN"/>
    <property type="match status" value="1"/>
</dbReference>
<keyword evidence="1" id="KW-0812">Transmembrane</keyword>
<dbReference type="Proteomes" id="UP001367508">
    <property type="component" value="Unassembled WGS sequence"/>
</dbReference>
<keyword evidence="3" id="KW-1185">Reference proteome</keyword>
<dbReference type="Pfam" id="PF07712">
    <property type="entry name" value="SURNod19"/>
    <property type="match status" value="1"/>
</dbReference>
<sequence>MNLKTVGVMVSACCSDGGSMDLSTWVFVSINKSTSTSNVIVSRQTKALFLISMDFVSRGLLFPLAIVVLVLLIPCSGAFERTENNNIKSAVFLSPKFELGPGSVINGYYYDIDFPRGHISLKSFNAEVVDEAGNSVPLHETYLHHWVVARYHQRKDVKHIRKYAAGHRELHQSGHLMARNSGICQQNVLGQYFGLGSETRGTATDIPDPFGIVIGDPAEIPEGYEEKWMVNIHAIDTRGAADRIGCTECKCDLYNVTKDEYGRPISPDYKGGLLCCYDRTQCKVTEGFKGPTRSLYLKYTVKWVDWDKFVVPVKIYILDVTDTLRISDGSEGRNTEHDCKVEYQVESCSTGHKDGNECLNAKRTSLPLQTGGYVVYGVAHQHTGGTGSILYGQDGRVICSSIPSYGKGKEAGNEAGYIVGMSTCYPRPGSVKIIDGETLTLESNYSSSSSRGHTGVMGLFYLLVAEQLPHQHSGYSFRSSLVMNVNNDVLE</sequence>
<protein>
    <recommendedName>
        <fullName evidence="4">Stress up-regulated Nod 19</fullName>
    </recommendedName>
</protein>
<proteinExistence type="predicted"/>
<keyword evidence="1" id="KW-0472">Membrane</keyword>
<keyword evidence="1" id="KW-1133">Transmembrane helix</keyword>
<dbReference type="InterPro" id="IPR011692">
    <property type="entry name" value="Stress_up-reg_Nod19"/>
</dbReference>